<dbReference type="RefSeq" id="WP_386811407.1">
    <property type="nucleotide sequence ID" value="NZ_JBHTIH010000002.1"/>
</dbReference>
<dbReference type="EC" id="2.7.13.3" evidence="2"/>
<dbReference type="Gene3D" id="3.30.450.20">
    <property type="entry name" value="PAS domain"/>
    <property type="match status" value="2"/>
</dbReference>
<keyword evidence="5" id="KW-0418">Kinase</keyword>
<gene>
    <name evidence="11" type="ORF">ACFQZQ_04200</name>
</gene>
<dbReference type="Pfam" id="PF08448">
    <property type="entry name" value="PAS_4"/>
    <property type="match status" value="1"/>
</dbReference>
<evidence type="ECO:0000259" key="9">
    <source>
        <dbReference type="PROSITE" id="PS50110"/>
    </source>
</evidence>
<dbReference type="InterPro" id="IPR013655">
    <property type="entry name" value="PAS_fold_3"/>
</dbReference>
<dbReference type="SUPFAM" id="SSF47384">
    <property type="entry name" value="Homodimeric domain of signal transducing histidine kinase"/>
    <property type="match status" value="1"/>
</dbReference>
<dbReference type="SMART" id="SM00448">
    <property type="entry name" value="REC"/>
    <property type="match status" value="1"/>
</dbReference>
<dbReference type="Pfam" id="PF02518">
    <property type="entry name" value="HATPase_c"/>
    <property type="match status" value="1"/>
</dbReference>
<dbReference type="InterPro" id="IPR003594">
    <property type="entry name" value="HATPase_dom"/>
</dbReference>
<dbReference type="Proteomes" id="UP001597090">
    <property type="component" value="Unassembled WGS sequence"/>
</dbReference>
<comment type="catalytic activity">
    <reaction evidence="1">
        <text>ATP + protein L-histidine = ADP + protein N-phospho-L-histidine.</text>
        <dbReference type="EC" id="2.7.13.3"/>
    </reaction>
</comment>
<dbReference type="PROSITE" id="PS50109">
    <property type="entry name" value="HIS_KIN"/>
    <property type="match status" value="1"/>
</dbReference>
<organism evidence="11 12">
    <name type="scientific">Lysobacter koreensis</name>
    <dbReference type="NCBI Taxonomy" id="266122"/>
    <lineage>
        <taxon>Bacteria</taxon>
        <taxon>Pseudomonadati</taxon>
        <taxon>Pseudomonadota</taxon>
        <taxon>Gammaproteobacteria</taxon>
        <taxon>Lysobacterales</taxon>
        <taxon>Lysobacteraceae</taxon>
        <taxon>Lysobacter</taxon>
    </lineage>
</organism>
<evidence type="ECO:0000259" key="8">
    <source>
        <dbReference type="PROSITE" id="PS50109"/>
    </source>
</evidence>
<evidence type="ECO:0000256" key="2">
    <source>
        <dbReference type="ARBA" id="ARBA00012438"/>
    </source>
</evidence>
<keyword evidence="3 6" id="KW-0597">Phosphoprotein</keyword>
<evidence type="ECO:0000256" key="1">
    <source>
        <dbReference type="ARBA" id="ARBA00000085"/>
    </source>
</evidence>
<feature type="domain" description="Response regulatory" evidence="9">
    <location>
        <begin position="1053"/>
        <end position="1168"/>
    </location>
</feature>
<evidence type="ECO:0000313" key="12">
    <source>
        <dbReference type="Proteomes" id="UP001597090"/>
    </source>
</evidence>
<dbReference type="InterPro" id="IPR000014">
    <property type="entry name" value="PAS"/>
</dbReference>
<feature type="region of interest" description="Disordered" evidence="7">
    <location>
        <begin position="1"/>
        <end position="25"/>
    </location>
</feature>
<dbReference type="SMART" id="SM00065">
    <property type="entry name" value="GAF"/>
    <property type="match status" value="3"/>
</dbReference>
<comment type="caution">
    <text evidence="11">The sequence shown here is derived from an EMBL/GenBank/DDBJ whole genome shotgun (WGS) entry which is preliminary data.</text>
</comment>
<dbReference type="Gene3D" id="3.30.450.40">
    <property type="match status" value="3"/>
</dbReference>
<dbReference type="Gene3D" id="3.40.50.2300">
    <property type="match status" value="1"/>
</dbReference>
<dbReference type="SUPFAM" id="SSF52172">
    <property type="entry name" value="CheY-like"/>
    <property type="match status" value="1"/>
</dbReference>
<dbReference type="NCBIfam" id="TIGR00229">
    <property type="entry name" value="sensory_box"/>
    <property type="match status" value="1"/>
</dbReference>
<dbReference type="CDD" id="cd00082">
    <property type="entry name" value="HisKA"/>
    <property type="match status" value="1"/>
</dbReference>
<dbReference type="PRINTS" id="PR00344">
    <property type="entry name" value="BCTRLSENSOR"/>
</dbReference>
<evidence type="ECO:0000256" key="7">
    <source>
        <dbReference type="SAM" id="MobiDB-lite"/>
    </source>
</evidence>
<dbReference type="CDD" id="cd00075">
    <property type="entry name" value="HATPase"/>
    <property type="match status" value="1"/>
</dbReference>
<evidence type="ECO:0000256" key="5">
    <source>
        <dbReference type="ARBA" id="ARBA00022777"/>
    </source>
</evidence>
<dbReference type="InterPro" id="IPR011006">
    <property type="entry name" value="CheY-like_superfamily"/>
</dbReference>
<dbReference type="SMART" id="SM00387">
    <property type="entry name" value="HATPase_c"/>
    <property type="match status" value="1"/>
</dbReference>
<feature type="modified residue" description="4-aspartylphosphate" evidence="6">
    <location>
        <position position="1102"/>
    </location>
</feature>
<protein>
    <recommendedName>
        <fullName evidence="2">histidine kinase</fullName>
        <ecNumber evidence="2">2.7.13.3</ecNumber>
    </recommendedName>
</protein>
<dbReference type="InterPro" id="IPR003661">
    <property type="entry name" value="HisK_dim/P_dom"/>
</dbReference>
<dbReference type="SMART" id="SM00388">
    <property type="entry name" value="HisKA"/>
    <property type="match status" value="1"/>
</dbReference>
<dbReference type="InterPro" id="IPR036097">
    <property type="entry name" value="HisK_dim/P_sf"/>
</dbReference>
<dbReference type="InterPro" id="IPR000700">
    <property type="entry name" value="PAS-assoc_C"/>
</dbReference>
<dbReference type="InterPro" id="IPR005467">
    <property type="entry name" value="His_kinase_dom"/>
</dbReference>
<feature type="domain" description="PAC" evidence="10">
    <location>
        <begin position="443"/>
        <end position="494"/>
    </location>
</feature>
<dbReference type="PANTHER" id="PTHR43547">
    <property type="entry name" value="TWO-COMPONENT HISTIDINE KINASE"/>
    <property type="match status" value="1"/>
</dbReference>
<dbReference type="CDD" id="cd00130">
    <property type="entry name" value="PAS"/>
    <property type="match status" value="1"/>
</dbReference>
<dbReference type="SUPFAM" id="SSF55785">
    <property type="entry name" value="PYP-like sensor domain (PAS domain)"/>
    <property type="match status" value="2"/>
</dbReference>
<keyword evidence="4" id="KW-0808">Transferase</keyword>
<dbReference type="Pfam" id="PF13185">
    <property type="entry name" value="GAF_2"/>
    <property type="match status" value="2"/>
</dbReference>
<evidence type="ECO:0000256" key="3">
    <source>
        <dbReference type="ARBA" id="ARBA00022553"/>
    </source>
</evidence>
<dbReference type="InterPro" id="IPR001789">
    <property type="entry name" value="Sig_transdc_resp-reg_receiver"/>
</dbReference>
<dbReference type="SMART" id="SM00091">
    <property type="entry name" value="PAS"/>
    <property type="match status" value="2"/>
</dbReference>
<dbReference type="InterPro" id="IPR035965">
    <property type="entry name" value="PAS-like_dom_sf"/>
</dbReference>
<proteinExistence type="predicted"/>
<dbReference type="PROSITE" id="PS50113">
    <property type="entry name" value="PAC"/>
    <property type="match status" value="1"/>
</dbReference>
<dbReference type="SUPFAM" id="SSF55781">
    <property type="entry name" value="GAF domain-like"/>
    <property type="match status" value="3"/>
</dbReference>
<sequence length="1174" mass="127504">MNTVAVASDTSGSSRSPADSPPAVAERDRALLERQRRALEMVVRGEPLADVLTETCLIIEAVAEQRVAASISLVDDDRLVHGAAPSLPAEYNAAIDNIPLDPDLGTCAAAAARRQMIVTEDIANASGWSQFAHWPLGLGLRAAWSMPILGADGEVLAAIGTYFPECRAPTQREVALVSTLAQTAGLAIERARADEAVRQRDARHAFISGLEAAIQPLGDARDILDTAARKLAEFLDGDRCAYATAEADGVLVVRGNFARHLEPVEGRWPLAAFGAGFEQSMLGGRSYVVNDSDTDLDIDPAIRDAFALTRIRASITVPLLKDGALTAVMAIHQAVPRRWKRHELEVTEQVVARCWEAVERARVTAELRDSEARYRAMVEANPECVKLVAPDGTLLQMNDAGLKLIEALAPETAVGQCVYNLIAPEFREAFRAFNDRVCSGERGSLEFELIGLQGTRRWMATSAVPLAWPGGGFAHLAVTRDVTERVLADRALADSRARLDYAVRLSGIGFWYCDLPFDELVWDAKVKEHFFLPADARVTIDTFFDCIHPDDREATRAAIDRSIAERTAYDVYYRTVDRATGAFKWIRALGGSYYGEDGAPIRFDGVTVDASSAKLSEDRLAALLASEREQARLLGEVAQAARTIHASTSVDSVLRVISEEARRIIGAHQCVVSLTTGGDWSQAIVHVSLSDKYAGYRGYDAVPSGRGIYSLVCETNTPMRLTQEALEAHPRWRQFSGNHRSHPPIRGWLAVPLIGHDGANIGLVQMSDRFDGDFSEIDQAVLVQLAQIGSVALENSRLYEMLREQDRRKDEFIATLAHELRNPLAPIRTGLTILARDQNPATRAPTLAMMDRQLDGMVRLVDDLLDVSRITLGKLTLERAPTDLRAVLDSALETARPLLDKQGHRIEIDVPADVLMVDADPARLAQILANLLNNAAKYTDPGGHIRVIARRDGDEILATVSDDGVGIPSPMLERVFDLFTQVESSGVNLQSGLGIGLTLVRRLVELHGGTVSAASAGPGQGSAFTVRLPAAARHAPTTDGPAAGAAPAATALRILVVDDNHDAAAMMRLLLEMESHLVRVAGDGPQALEVAAEFQPDLIFLDIGLPGLSGYEVAARLRAQMATPPLLVAVTGWGTEEDRRRAREVGFDEHLVKPVDPLRILELVADLGRKNRER</sequence>
<keyword evidence="12" id="KW-1185">Reference proteome</keyword>
<dbReference type="Gene3D" id="3.30.565.10">
    <property type="entry name" value="Histidine kinase-like ATPase, C-terminal domain"/>
    <property type="match status" value="1"/>
</dbReference>
<dbReference type="Gene3D" id="1.10.287.130">
    <property type="match status" value="1"/>
</dbReference>
<dbReference type="Pfam" id="PF00072">
    <property type="entry name" value="Response_reg"/>
    <property type="match status" value="1"/>
</dbReference>
<dbReference type="Pfam" id="PF00512">
    <property type="entry name" value="HisKA"/>
    <property type="match status" value="1"/>
</dbReference>
<dbReference type="SUPFAM" id="SSF55874">
    <property type="entry name" value="ATPase domain of HSP90 chaperone/DNA topoisomerase II/histidine kinase"/>
    <property type="match status" value="1"/>
</dbReference>
<dbReference type="PROSITE" id="PS50110">
    <property type="entry name" value="RESPONSE_REGULATORY"/>
    <property type="match status" value="1"/>
</dbReference>
<reference evidence="12" key="1">
    <citation type="journal article" date="2019" name="Int. J. Syst. Evol. Microbiol.">
        <title>The Global Catalogue of Microorganisms (GCM) 10K type strain sequencing project: providing services to taxonomists for standard genome sequencing and annotation.</title>
        <authorList>
            <consortium name="The Broad Institute Genomics Platform"/>
            <consortium name="The Broad Institute Genome Sequencing Center for Infectious Disease"/>
            <person name="Wu L."/>
            <person name="Ma J."/>
        </authorList>
    </citation>
    <scope>NUCLEOTIDE SEQUENCE [LARGE SCALE GENOMIC DNA]</scope>
    <source>
        <strain evidence="12">CCUG 55491</strain>
    </source>
</reference>
<dbReference type="Pfam" id="PF01590">
    <property type="entry name" value="GAF"/>
    <property type="match status" value="1"/>
</dbReference>
<evidence type="ECO:0000256" key="6">
    <source>
        <dbReference type="PROSITE-ProRule" id="PRU00169"/>
    </source>
</evidence>
<dbReference type="EMBL" id="JBHTIH010000002">
    <property type="protein sequence ID" value="MFD0738488.1"/>
    <property type="molecule type" value="Genomic_DNA"/>
</dbReference>
<feature type="domain" description="Histidine kinase" evidence="8">
    <location>
        <begin position="815"/>
        <end position="1032"/>
    </location>
</feature>
<dbReference type="CDD" id="cd17580">
    <property type="entry name" value="REC_2_DhkD-like"/>
    <property type="match status" value="1"/>
</dbReference>
<name>A0ABW2YJB8_9GAMM</name>
<dbReference type="InterPro" id="IPR036890">
    <property type="entry name" value="HATPase_C_sf"/>
</dbReference>
<feature type="compositionally biased region" description="Polar residues" evidence="7">
    <location>
        <begin position="1"/>
        <end position="17"/>
    </location>
</feature>
<evidence type="ECO:0000313" key="11">
    <source>
        <dbReference type="EMBL" id="MFD0738488.1"/>
    </source>
</evidence>
<dbReference type="InterPro" id="IPR029016">
    <property type="entry name" value="GAF-like_dom_sf"/>
</dbReference>
<evidence type="ECO:0000256" key="4">
    <source>
        <dbReference type="ARBA" id="ARBA00022679"/>
    </source>
</evidence>
<dbReference type="InterPro" id="IPR004358">
    <property type="entry name" value="Sig_transdc_His_kin-like_C"/>
</dbReference>
<accession>A0ABW2YJB8</accession>
<dbReference type="InterPro" id="IPR003018">
    <property type="entry name" value="GAF"/>
</dbReference>
<dbReference type="InterPro" id="IPR013656">
    <property type="entry name" value="PAS_4"/>
</dbReference>
<dbReference type="Pfam" id="PF08447">
    <property type="entry name" value="PAS_3"/>
    <property type="match status" value="1"/>
</dbReference>
<evidence type="ECO:0000259" key="10">
    <source>
        <dbReference type="PROSITE" id="PS50113"/>
    </source>
</evidence>
<dbReference type="PANTHER" id="PTHR43547:SF2">
    <property type="entry name" value="HYBRID SIGNAL TRANSDUCTION HISTIDINE KINASE C"/>
    <property type="match status" value="1"/>
</dbReference>